<sequence length="113" mass="12336">MALSNQIHPGCSLCIGRERPLLGRPGEDPTFQPLDFCHLGGDVTLNLHLHSLPSITVYSPSFCSICFLCMSTCTISSELRFSRRLRAASVRFTCVCTSASSSSKRPCLLVTVQ</sequence>
<organism evidence="1 2">
    <name type="scientific">Liparis tanakae</name>
    <name type="common">Tanaka's snailfish</name>
    <dbReference type="NCBI Taxonomy" id="230148"/>
    <lineage>
        <taxon>Eukaryota</taxon>
        <taxon>Metazoa</taxon>
        <taxon>Chordata</taxon>
        <taxon>Craniata</taxon>
        <taxon>Vertebrata</taxon>
        <taxon>Euteleostomi</taxon>
        <taxon>Actinopterygii</taxon>
        <taxon>Neopterygii</taxon>
        <taxon>Teleostei</taxon>
        <taxon>Neoteleostei</taxon>
        <taxon>Acanthomorphata</taxon>
        <taxon>Eupercaria</taxon>
        <taxon>Perciformes</taxon>
        <taxon>Cottioidei</taxon>
        <taxon>Cottales</taxon>
        <taxon>Liparidae</taxon>
        <taxon>Liparis</taxon>
    </lineage>
</organism>
<comment type="caution">
    <text evidence="1">The sequence shown here is derived from an EMBL/GenBank/DDBJ whole genome shotgun (WGS) entry which is preliminary data.</text>
</comment>
<accession>A0A4Z2J925</accession>
<name>A0A4Z2J925_9TELE</name>
<keyword evidence="2" id="KW-1185">Reference proteome</keyword>
<proteinExistence type="predicted"/>
<gene>
    <name evidence="1" type="ORF">EYF80_003157</name>
</gene>
<evidence type="ECO:0000313" key="2">
    <source>
        <dbReference type="Proteomes" id="UP000314294"/>
    </source>
</evidence>
<dbReference type="EMBL" id="SRLO01000014">
    <property type="protein sequence ID" value="TNN86689.1"/>
    <property type="molecule type" value="Genomic_DNA"/>
</dbReference>
<protein>
    <submittedName>
        <fullName evidence="1">Uncharacterized protein</fullName>
    </submittedName>
</protein>
<evidence type="ECO:0000313" key="1">
    <source>
        <dbReference type="EMBL" id="TNN86689.1"/>
    </source>
</evidence>
<dbReference type="AlphaFoldDB" id="A0A4Z2J925"/>
<dbReference type="Proteomes" id="UP000314294">
    <property type="component" value="Unassembled WGS sequence"/>
</dbReference>
<reference evidence="1 2" key="1">
    <citation type="submission" date="2019-03" db="EMBL/GenBank/DDBJ databases">
        <title>First draft genome of Liparis tanakae, snailfish: a comprehensive survey of snailfish specific genes.</title>
        <authorList>
            <person name="Kim W."/>
            <person name="Song I."/>
            <person name="Jeong J.-H."/>
            <person name="Kim D."/>
            <person name="Kim S."/>
            <person name="Ryu S."/>
            <person name="Song J.Y."/>
            <person name="Lee S.K."/>
        </authorList>
    </citation>
    <scope>NUCLEOTIDE SEQUENCE [LARGE SCALE GENOMIC DNA]</scope>
    <source>
        <tissue evidence="1">Muscle</tissue>
    </source>
</reference>